<evidence type="ECO:0000313" key="2">
    <source>
        <dbReference type="EMBL" id="MBB3772024.1"/>
    </source>
</evidence>
<gene>
    <name evidence="2" type="ORF">FHS55_002633</name>
</gene>
<evidence type="ECO:0000256" key="1">
    <source>
        <dbReference type="SAM" id="MobiDB-lite"/>
    </source>
</evidence>
<comment type="caution">
    <text evidence="2">The sequence shown here is derived from an EMBL/GenBank/DDBJ whole genome shotgun (WGS) entry which is preliminary data.</text>
</comment>
<protein>
    <submittedName>
        <fullName evidence="2">Uncharacterized protein</fullName>
    </submittedName>
</protein>
<feature type="compositionally biased region" description="Low complexity" evidence="1">
    <location>
        <begin position="7"/>
        <end position="20"/>
    </location>
</feature>
<dbReference type="EMBL" id="JACICD010000004">
    <property type="protein sequence ID" value="MBB3772024.1"/>
    <property type="molecule type" value="Genomic_DNA"/>
</dbReference>
<name>A0A839ZBA0_9HYPH</name>
<organism evidence="2 3">
    <name type="scientific">Ancylobacter tetraedralis</name>
    <dbReference type="NCBI Taxonomy" id="217068"/>
    <lineage>
        <taxon>Bacteria</taxon>
        <taxon>Pseudomonadati</taxon>
        <taxon>Pseudomonadota</taxon>
        <taxon>Alphaproteobacteria</taxon>
        <taxon>Hyphomicrobiales</taxon>
        <taxon>Xanthobacteraceae</taxon>
        <taxon>Ancylobacter</taxon>
    </lineage>
</organism>
<dbReference type="Proteomes" id="UP000533469">
    <property type="component" value="Unassembled WGS sequence"/>
</dbReference>
<evidence type="ECO:0000313" key="3">
    <source>
        <dbReference type="Proteomes" id="UP000533469"/>
    </source>
</evidence>
<keyword evidence="3" id="KW-1185">Reference proteome</keyword>
<proteinExistence type="predicted"/>
<sequence length="609" mass="63988">MARKQTTARPATFAAPTGRRVSNTNLAAPTRDGPPGAFVLRNFWPGADTCLLRRGSKRHATLGDGSLPVVKLMTYANGNNQHLFAATADAIYDVTTVADPMVGLSPVVSGFANGAWSWEQMMTSGGDVFLVCVNGADDMQIFDGTHWWGIDDKNIDKLTFNTKTGTFIVGATLTGATSGAHGTIVRVVGSGATGTIYVRGVTGGPFQAAETITGAGGGSAKADGAEQPYLIGITAGGTTPIATDQLAYVWSYQKRLFFIQKDSLKVWYLPIDQIGGAANVLQLGGEVPLGGALLFGSAWSLESSGSGGLSEQCAIVTTKGEVAVYAGNNPAGATSWQKVGTYRIGDPLGADAWIKAGGDLVIATTIGFIPLSQAVNRDMAVLAPAAVSYPIEPDWSRATMSMAFGWSCLTWTERQMVIVAPPPPSSGDPIFWVANARTGAWGEYTNWAAHCLGTFGGRLFFGTSDGQVIEANTGGSDQGAPYTGQIMPLYDTRRSSAAKKYPLQAKVTTRGPYKQARPSVSMMFDYSEKLPAVPSAVMVDAATLWGTAVWGDATWGADRVREVASHWSSVGGEGYAMTPLVQVTSGSDIPIDVEVIQVDLTYDLAGIVT</sequence>
<dbReference type="AlphaFoldDB" id="A0A839ZBA0"/>
<dbReference type="RefSeq" id="WP_183190169.1">
    <property type="nucleotide sequence ID" value="NZ_JACICD010000004.1"/>
</dbReference>
<reference evidence="2 3" key="1">
    <citation type="submission" date="2020-08" db="EMBL/GenBank/DDBJ databases">
        <title>Genomic Encyclopedia of Type Strains, Phase IV (KMG-IV): sequencing the most valuable type-strain genomes for metagenomic binning, comparative biology and taxonomic classification.</title>
        <authorList>
            <person name="Goeker M."/>
        </authorList>
    </citation>
    <scope>NUCLEOTIDE SEQUENCE [LARGE SCALE GENOMIC DNA]</scope>
    <source>
        <strain evidence="2 3">DSM 5895</strain>
    </source>
</reference>
<feature type="region of interest" description="Disordered" evidence="1">
    <location>
        <begin position="1"/>
        <end position="30"/>
    </location>
</feature>
<accession>A0A839ZBA0</accession>